<evidence type="ECO:0000256" key="1">
    <source>
        <dbReference type="SAM" id="MobiDB-lite"/>
    </source>
</evidence>
<feature type="compositionally biased region" description="Polar residues" evidence="1">
    <location>
        <begin position="608"/>
        <end position="625"/>
    </location>
</feature>
<keyword evidence="2" id="KW-0472">Membrane</keyword>
<keyword evidence="3" id="KW-0732">Signal</keyword>
<dbReference type="AlphaFoldDB" id="A0A4U0U4W8"/>
<keyword evidence="5" id="KW-1185">Reference proteome</keyword>
<dbReference type="Proteomes" id="UP000308549">
    <property type="component" value="Unassembled WGS sequence"/>
</dbReference>
<feature type="region of interest" description="Disordered" evidence="1">
    <location>
        <begin position="579"/>
        <end position="647"/>
    </location>
</feature>
<protein>
    <submittedName>
        <fullName evidence="4">Uncharacterized protein</fullName>
    </submittedName>
</protein>
<dbReference type="OrthoDB" id="4225201at2759"/>
<name>A0A4U0U4W8_9PEZI</name>
<feature type="region of interest" description="Disordered" evidence="1">
    <location>
        <begin position="332"/>
        <end position="364"/>
    </location>
</feature>
<feature type="compositionally biased region" description="Polar residues" evidence="1">
    <location>
        <begin position="337"/>
        <end position="348"/>
    </location>
</feature>
<proteinExistence type="predicted"/>
<feature type="compositionally biased region" description="Basic and acidic residues" evidence="1">
    <location>
        <begin position="636"/>
        <end position="647"/>
    </location>
</feature>
<reference evidence="4 5" key="1">
    <citation type="submission" date="2017-03" db="EMBL/GenBank/DDBJ databases">
        <title>Genomes of endolithic fungi from Antarctica.</title>
        <authorList>
            <person name="Coleine C."/>
            <person name="Masonjones S."/>
            <person name="Stajich J.E."/>
        </authorList>
    </citation>
    <scope>NUCLEOTIDE SEQUENCE [LARGE SCALE GENOMIC DNA]</scope>
    <source>
        <strain evidence="4 5">CCFEE 6315</strain>
    </source>
</reference>
<sequence>MRHLSAASTTFASVLLLPFTSASQGQLRAPRILEYSTSSSIANPSFGLISNKTDTEAHTTFAFPCPANTSCGAADESFVLDLSVRSDGSLPPSVILDGVPVPFSYDSLSDARSEKKKLKSSGGTELELRLVAHSHPIDPNTHPHYLESAAQELSFRYYQVDVDNRLAFAFTVRSQPEDSLPIRSLRLTSDQLTSVDVDFGYRSLAVDAIRTDSDSKALESDGVGTDDVMKFDPEDANLDFVDEVESLRLLETEAETLHTLVATKKQVIAAHLRHHRDHVSLRQLLAECDGLMCAAHVVAQRICDKFGSLAEQKPGYAEASGHFVQNLMVSHGDSEKPQQASRNHTKSVTFAEGPLTTEKGSRGTAQPMKVPLVMTQNGTAHKYHFKDVVDSPNFLVRAMQVIAAVLGIAALCTYIRHKCMSMRKRVERAADREERRNARAYRRAARRADMRRRWDNFVSAINCFRSATEPRTEDYEEKRALILQDAFLEQLDDLDQAEKGQIMEAEIRELRYAHEIVASLVRVDENRYNVVTLPANDPPPSRVALPYTPDSRSRASTNTLPSYNSEILPDYSSQAQTMAGSSTCSSVANGTNYTPVTSDDEEEGGPAPSTSSRGRTRYTPTSSVLDISPRVSAETLRTRQSKDAQGL</sequence>
<keyword evidence="2" id="KW-0812">Transmembrane</keyword>
<accession>A0A4U0U4W8</accession>
<feature type="transmembrane region" description="Helical" evidence="2">
    <location>
        <begin position="394"/>
        <end position="415"/>
    </location>
</feature>
<feature type="region of interest" description="Disordered" evidence="1">
    <location>
        <begin position="534"/>
        <end position="567"/>
    </location>
</feature>
<organism evidence="4 5">
    <name type="scientific">Salinomyces thailandicus</name>
    <dbReference type="NCBI Taxonomy" id="706561"/>
    <lineage>
        <taxon>Eukaryota</taxon>
        <taxon>Fungi</taxon>
        <taxon>Dikarya</taxon>
        <taxon>Ascomycota</taxon>
        <taxon>Pezizomycotina</taxon>
        <taxon>Dothideomycetes</taxon>
        <taxon>Dothideomycetidae</taxon>
        <taxon>Mycosphaerellales</taxon>
        <taxon>Teratosphaeriaceae</taxon>
        <taxon>Salinomyces</taxon>
    </lineage>
</organism>
<comment type="caution">
    <text evidence="4">The sequence shown here is derived from an EMBL/GenBank/DDBJ whole genome shotgun (WGS) entry which is preliminary data.</text>
</comment>
<dbReference type="EMBL" id="NAJL01000012">
    <property type="protein sequence ID" value="TKA30171.1"/>
    <property type="molecule type" value="Genomic_DNA"/>
</dbReference>
<evidence type="ECO:0000256" key="3">
    <source>
        <dbReference type="SAM" id="SignalP"/>
    </source>
</evidence>
<feature type="compositionally biased region" description="Polar residues" evidence="1">
    <location>
        <begin position="579"/>
        <end position="597"/>
    </location>
</feature>
<evidence type="ECO:0000313" key="5">
    <source>
        <dbReference type="Proteomes" id="UP000308549"/>
    </source>
</evidence>
<evidence type="ECO:0000256" key="2">
    <source>
        <dbReference type="SAM" id="Phobius"/>
    </source>
</evidence>
<gene>
    <name evidence="4" type="ORF">B0A50_02890</name>
</gene>
<feature type="compositionally biased region" description="Polar residues" evidence="1">
    <location>
        <begin position="554"/>
        <end position="567"/>
    </location>
</feature>
<keyword evidence="2" id="KW-1133">Transmembrane helix</keyword>
<evidence type="ECO:0000313" key="4">
    <source>
        <dbReference type="EMBL" id="TKA30171.1"/>
    </source>
</evidence>
<feature type="signal peptide" evidence="3">
    <location>
        <begin position="1"/>
        <end position="22"/>
    </location>
</feature>
<feature type="chain" id="PRO_5020742769" evidence="3">
    <location>
        <begin position="23"/>
        <end position="647"/>
    </location>
</feature>